<dbReference type="GO" id="GO:0003677">
    <property type="term" value="F:DNA binding"/>
    <property type="evidence" value="ECO:0007669"/>
    <property type="project" value="TreeGrafter"/>
</dbReference>
<dbReference type="InterPro" id="IPR016202">
    <property type="entry name" value="DNase_I"/>
</dbReference>
<evidence type="ECO:0000256" key="2">
    <source>
        <dbReference type="ARBA" id="ARBA00022801"/>
    </source>
</evidence>
<dbReference type="PRINTS" id="PR00130">
    <property type="entry name" value="DNASEI"/>
</dbReference>
<feature type="chain" id="PRO_5021372511" description="Endonuclease/exonuclease/phosphatase domain-containing protein" evidence="3">
    <location>
        <begin position="23"/>
        <end position="213"/>
    </location>
</feature>
<gene>
    <name evidence="4" type="ORF">AVEN_124293_1</name>
</gene>
<proteinExistence type="predicted"/>
<dbReference type="GO" id="GO:0005634">
    <property type="term" value="C:nucleus"/>
    <property type="evidence" value="ECO:0007669"/>
    <property type="project" value="TreeGrafter"/>
</dbReference>
<name>A0A4Y2THL6_ARAVE</name>
<keyword evidence="1" id="KW-0540">Nuclease</keyword>
<dbReference type="SMART" id="SM00476">
    <property type="entry name" value="DNaseIc"/>
    <property type="match status" value="1"/>
</dbReference>
<evidence type="ECO:0000313" key="4">
    <source>
        <dbReference type="EMBL" id="GBN99731.1"/>
    </source>
</evidence>
<evidence type="ECO:0000256" key="3">
    <source>
        <dbReference type="SAM" id="SignalP"/>
    </source>
</evidence>
<accession>A0A4Y2THL6</accession>
<feature type="signal peptide" evidence="3">
    <location>
        <begin position="1"/>
        <end position="22"/>
    </location>
</feature>
<keyword evidence="5" id="KW-1185">Reference proteome</keyword>
<evidence type="ECO:0000256" key="1">
    <source>
        <dbReference type="ARBA" id="ARBA00022722"/>
    </source>
</evidence>
<comment type="caution">
    <text evidence="4">The sequence shown here is derived from an EMBL/GenBank/DDBJ whole genome shotgun (WGS) entry which is preliminary data.</text>
</comment>
<evidence type="ECO:0000313" key="5">
    <source>
        <dbReference type="Proteomes" id="UP000499080"/>
    </source>
</evidence>
<dbReference type="PANTHER" id="PTHR11371">
    <property type="entry name" value="DEOXYRIBONUCLEASE"/>
    <property type="match status" value="1"/>
</dbReference>
<keyword evidence="2" id="KW-0378">Hydrolase</keyword>
<keyword evidence="3" id="KW-0732">Signal</keyword>
<organism evidence="4 5">
    <name type="scientific">Araneus ventricosus</name>
    <name type="common">Orbweaver spider</name>
    <name type="synonym">Epeira ventricosa</name>
    <dbReference type="NCBI Taxonomy" id="182803"/>
    <lineage>
        <taxon>Eukaryota</taxon>
        <taxon>Metazoa</taxon>
        <taxon>Ecdysozoa</taxon>
        <taxon>Arthropoda</taxon>
        <taxon>Chelicerata</taxon>
        <taxon>Arachnida</taxon>
        <taxon>Araneae</taxon>
        <taxon>Araneomorphae</taxon>
        <taxon>Entelegynae</taxon>
        <taxon>Araneoidea</taxon>
        <taxon>Araneidae</taxon>
        <taxon>Araneus</taxon>
    </lineage>
</organism>
<dbReference type="InterPro" id="IPR036691">
    <property type="entry name" value="Endo/exonu/phosph_ase_sf"/>
</dbReference>
<dbReference type="EMBL" id="BGPR01028525">
    <property type="protein sequence ID" value="GBN99731.1"/>
    <property type="molecule type" value="Genomic_DNA"/>
</dbReference>
<sequence>MKPLECILSSCALLISIQGSFSRQLPSQTDNEIRYSKTAGRVGPSSYWRPKENAVEPPLFVGSFNIQTLSKKKLRNGYLMPTIEKIVHRYDLILVLELMTNDPKLMEKFAKDINDFAPDGVTYNMTVSIDPHVNEYIGIFYRTDKLRMLKSESYYDPEKFYRKPFFLLFDSPTLRDMKQFGLIGYHVKPAQAVREIDALADVYDFMKDKYNIE</sequence>
<dbReference type="GO" id="GO:0006308">
    <property type="term" value="P:DNA catabolic process"/>
    <property type="evidence" value="ECO:0007669"/>
    <property type="project" value="InterPro"/>
</dbReference>
<protein>
    <recommendedName>
        <fullName evidence="6">Endonuclease/exonuclease/phosphatase domain-containing protein</fullName>
    </recommendedName>
</protein>
<evidence type="ECO:0008006" key="6">
    <source>
        <dbReference type="Google" id="ProtNLM"/>
    </source>
</evidence>
<reference evidence="4 5" key="1">
    <citation type="journal article" date="2019" name="Sci. Rep.">
        <title>Orb-weaving spider Araneus ventricosus genome elucidates the spidroin gene catalogue.</title>
        <authorList>
            <person name="Kono N."/>
            <person name="Nakamura H."/>
            <person name="Ohtoshi R."/>
            <person name="Moran D.A.P."/>
            <person name="Shinohara A."/>
            <person name="Yoshida Y."/>
            <person name="Fujiwara M."/>
            <person name="Mori M."/>
            <person name="Tomita M."/>
            <person name="Arakawa K."/>
        </authorList>
    </citation>
    <scope>NUCLEOTIDE SEQUENCE [LARGE SCALE GENOMIC DNA]</scope>
</reference>
<dbReference type="Proteomes" id="UP000499080">
    <property type="component" value="Unassembled WGS sequence"/>
</dbReference>
<dbReference type="OrthoDB" id="6410211at2759"/>
<dbReference type="AlphaFoldDB" id="A0A4Y2THL6"/>
<dbReference type="GO" id="GO:0004530">
    <property type="term" value="F:deoxyribonuclease I activity"/>
    <property type="evidence" value="ECO:0007669"/>
    <property type="project" value="TreeGrafter"/>
</dbReference>
<dbReference type="SUPFAM" id="SSF56219">
    <property type="entry name" value="DNase I-like"/>
    <property type="match status" value="1"/>
</dbReference>
<dbReference type="PANTHER" id="PTHR11371:SF31">
    <property type="entry name" value="EXTRACELLULAR NUCLEASE"/>
    <property type="match status" value="1"/>
</dbReference>
<feature type="non-terminal residue" evidence="4">
    <location>
        <position position="213"/>
    </location>
</feature>
<dbReference type="Gene3D" id="3.60.10.10">
    <property type="entry name" value="Endonuclease/exonuclease/phosphatase"/>
    <property type="match status" value="1"/>
</dbReference>